<dbReference type="GO" id="GO:0003677">
    <property type="term" value="F:DNA binding"/>
    <property type="evidence" value="ECO:0007669"/>
    <property type="project" value="UniProtKB-KW"/>
</dbReference>
<evidence type="ECO:0000256" key="3">
    <source>
        <dbReference type="ARBA" id="ARBA00023125"/>
    </source>
</evidence>
<feature type="domain" description="Helicase C-terminal" evidence="5">
    <location>
        <begin position="286"/>
        <end position="432"/>
    </location>
</feature>
<dbReference type="PANTHER" id="PTHR30580:SF1">
    <property type="entry name" value="COMF OPERON PROTEIN 1"/>
    <property type="match status" value="1"/>
</dbReference>
<dbReference type="EMBL" id="CP031733">
    <property type="protein sequence ID" value="AXQ79217.1"/>
    <property type="molecule type" value="Genomic_DNA"/>
</dbReference>
<dbReference type="InterPro" id="IPR011545">
    <property type="entry name" value="DEAD/DEAH_box_helicase_dom"/>
</dbReference>
<proteinExistence type="predicted"/>
<evidence type="ECO:0000313" key="10">
    <source>
        <dbReference type="Proteomes" id="UP000262901"/>
    </source>
</evidence>
<reference evidence="8 10" key="2">
    <citation type="submission" date="2018-08" db="EMBL/GenBank/DDBJ databases">
        <title>Draft genome of Streptococcus sp. nov. Z1.</title>
        <authorList>
            <person name="Tian Z."/>
        </authorList>
    </citation>
    <scope>NUCLEOTIDE SEQUENCE [LARGE SCALE GENOMIC DNA]</scope>
    <source>
        <strain evidence="8">Z1</strain>
        <strain evidence="10">Z1(2018)</strain>
    </source>
</reference>
<keyword evidence="1" id="KW-0547">Nucleotide-binding</keyword>
<dbReference type="InterPro" id="IPR001650">
    <property type="entry name" value="Helicase_C-like"/>
</dbReference>
<dbReference type="EMBL" id="QVQZ01000032">
    <property type="protein sequence ID" value="RFU52465.1"/>
    <property type="molecule type" value="Genomic_DNA"/>
</dbReference>
<dbReference type="SMART" id="SM00490">
    <property type="entry name" value="HELICc"/>
    <property type="match status" value="1"/>
</dbReference>
<keyword evidence="3" id="KW-0238">DNA-binding</keyword>
<dbReference type="PROSITE" id="PS51194">
    <property type="entry name" value="HELICASE_CTER"/>
    <property type="match status" value="1"/>
</dbReference>
<dbReference type="GO" id="GO:0006270">
    <property type="term" value="P:DNA replication initiation"/>
    <property type="evidence" value="ECO:0007669"/>
    <property type="project" value="TreeGrafter"/>
</dbReference>
<keyword evidence="2" id="KW-0067">ATP-binding</keyword>
<dbReference type="AlphaFoldDB" id="A0A372KJK8"/>
<keyword evidence="11" id="KW-1185">Reference proteome</keyword>
<dbReference type="InterPro" id="IPR027417">
    <property type="entry name" value="P-loop_NTPase"/>
</dbReference>
<dbReference type="GO" id="GO:0006302">
    <property type="term" value="P:double-strand break repair"/>
    <property type="evidence" value="ECO:0007669"/>
    <property type="project" value="TreeGrafter"/>
</dbReference>
<reference evidence="7 11" key="1">
    <citation type="submission" date="2018-08" db="EMBL/GenBank/DDBJ databases">
        <title>Draft genome of Streptococcus sp .nov. Z2.</title>
        <authorList>
            <person name="Tian Z."/>
        </authorList>
    </citation>
    <scope>NUCLEOTIDE SEQUENCE [LARGE SCALE GENOMIC DNA]</scope>
    <source>
        <strain evidence="7 11">Z2</strain>
    </source>
</reference>
<evidence type="ECO:0000259" key="4">
    <source>
        <dbReference type="PROSITE" id="PS51192"/>
    </source>
</evidence>
<dbReference type="GO" id="GO:0006310">
    <property type="term" value="P:DNA recombination"/>
    <property type="evidence" value="ECO:0007669"/>
    <property type="project" value="TreeGrafter"/>
</dbReference>
<keyword evidence="8" id="KW-0378">Hydrolase</keyword>
<dbReference type="SMART" id="SM00487">
    <property type="entry name" value="DEXDc"/>
    <property type="match status" value="1"/>
</dbReference>
<dbReference type="SUPFAM" id="SSF52540">
    <property type="entry name" value="P-loop containing nucleoside triphosphate hydrolases"/>
    <property type="match status" value="1"/>
</dbReference>
<dbReference type="InterPro" id="IPR014001">
    <property type="entry name" value="Helicase_ATP-bd"/>
</dbReference>
<name>A0A372KJK8_9STRE</name>
<dbReference type="Proteomes" id="UP000262901">
    <property type="component" value="Unassembled WGS sequence"/>
</dbReference>
<evidence type="ECO:0000256" key="1">
    <source>
        <dbReference type="ARBA" id="ARBA00022741"/>
    </source>
</evidence>
<feature type="domain" description="Helicase ATP-binding" evidence="4">
    <location>
        <begin position="107"/>
        <end position="257"/>
    </location>
</feature>
<reference evidence="9" key="3">
    <citation type="submission" date="2018-08" db="EMBL/GenBank/DDBJ databases">
        <title>Streptococcus chenjunshii sp. nov., isolated from stools sample of the Tibetan antelope in the Qinghai-Tibet plateau, China.</title>
        <authorList>
            <person name="Tian Z."/>
        </authorList>
    </citation>
    <scope>NUCLEOTIDE SEQUENCE [LARGE SCALE GENOMIC DNA]</scope>
    <source>
        <strain evidence="9">Z15</strain>
    </source>
</reference>
<dbReference type="GO" id="GO:0043138">
    <property type="term" value="F:3'-5' DNA helicase activity"/>
    <property type="evidence" value="ECO:0007669"/>
    <property type="project" value="TreeGrafter"/>
</dbReference>
<evidence type="ECO:0000313" key="7">
    <source>
        <dbReference type="EMBL" id="RFU50253.1"/>
    </source>
</evidence>
<dbReference type="EMBL" id="QVQY01000035">
    <property type="protein sequence ID" value="RFU50253.1"/>
    <property type="molecule type" value="Genomic_DNA"/>
</dbReference>
<dbReference type="PROSITE" id="PS51192">
    <property type="entry name" value="HELICASE_ATP_BIND_1"/>
    <property type="match status" value="1"/>
</dbReference>
<evidence type="ECO:0000313" key="8">
    <source>
        <dbReference type="EMBL" id="RFU52465.1"/>
    </source>
</evidence>
<dbReference type="PANTHER" id="PTHR30580">
    <property type="entry name" value="PRIMOSOMAL PROTEIN N"/>
    <property type="match status" value="1"/>
</dbReference>
<dbReference type="RefSeq" id="WP_116878862.1">
    <property type="nucleotide sequence ID" value="NZ_CP031733.1"/>
</dbReference>
<evidence type="ECO:0000313" key="9">
    <source>
        <dbReference type="Proteomes" id="UP000246115"/>
    </source>
</evidence>
<accession>A0A346NDX2</accession>
<dbReference type="KEGG" id="schj:DDV21_009090"/>
<dbReference type="OrthoDB" id="2077914at2"/>
<sequence length="432" mass="49127">MDCLDDYFGRLFTEIQLPAEIRKQAQTCPAAIKKGNSWFCVRCSSLISRENALPNGEYYCRNCLVFGRISTKASLYFFRQQKFPAVRSLIWTGKLTTYQKRVSDALVSNLEKGDHLLVHAVTGAGKTEMIYKMVASVIDQGKAVCIASPRVDVCIELYKRLTSAFSCPITLLHGNSDPYKRAPLLIATTHQLLKFYRAFDLLIIDEVDAFPFTDNNMLYHGTEKSLKKDGIKIFLTATSTERLDRQVKKGQLKKLHLARRFHGKPLVIPKTQWLGNLLTEMDRGRLPRKLLTMIEKQRKTGFPLLLFFPNIEKGERLAVILQRYFTADSIACVSSQSENRLELIEQFRKGNLQILVSTTILERGVTFPNLDVFILLAHHHLYTKSSLIQMAGRVGRSSDRPTGELIFFHNGLTKSIKKAISEIKEMNQKGGF</sequence>
<accession>A0A372KJK8</accession>
<protein>
    <submittedName>
        <fullName evidence="8">DNA/RNA helicase</fullName>
    </submittedName>
</protein>
<evidence type="ECO:0000313" key="11">
    <source>
        <dbReference type="Proteomes" id="UP000264056"/>
    </source>
</evidence>
<evidence type="ECO:0000313" key="6">
    <source>
        <dbReference type="EMBL" id="AXQ79217.1"/>
    </source>
</evidence>
<evidence type="ECO:0000259" key="5">
    <source>
        <dbReference type="PROSITE" id="PS51194"/>
    </source>
</evidence>
<keyword evidence="8" id="KW-0347">Helicase</keyword>
<reference evidence="6" key="4">
    <citation type="journal article" date="2019" name="Int. J. Syst. Evol. Microbiol.">
        <title>Streptococcus chenjunshii sp. nov. isolated from feces of Tibetan antelopes.</title>
        <authorList>
            <person name="Tian Z."/>
            <person name="Lu S."/>
            <person name="Jin D."/>
            <person name="Yang J."/>
            <person name="Pu J."/>
            <person name="Lai X.H."/>
            <person name="Bai X.N."/>
            <person name="Wu X.M."/>
            <person name="Li J."/>
            <person name="Wang S."/>
            <person name="Xu J."/>
        </authorList>
    </citation>
    <scope>NUCLEOTIDE SEQUENCE</scope>
    <source>
        <strain evidence="6">Z15</strain>
    </source>
</reference>
<evidence type="ECO:0000256" key="2">
    <source>
        <dbReference type="ARBA" id="ARBA00022840"/>
    </source>
</evidence>
<dbReference type="Pfam" id="PF00271">
    <property type="entry name" value="Helicase_C"/>
    <property type="match status" value="1"/>
</dbReference>
<dbReference type="GO" id="GO:0005524">
    <property type="term" value="F:ATP binding"/>
    <property type="evidence" value="ECO:0007669"/>
    <property type="project" value="UniProtKB-KW"/>
</dbReference>
<organism evidence="8 10">
    <name type="scientific">Streptococcus chenjunshii</name>
    <dbReference type="NCBI Taxonomy" id="2173853"/>
    <lineage>
        <taxon>Bacteria</taxon>
        <taxon>Bacillati</taxon>
        <taxon>Bacillota</taxon>
        <taxon>Bacilli</taxon>
        <taxon>Lactobacillales</taxon>
        <taxon>Streptococcaceae</taxon>
        <taxon>Streptococcus</taxon>
    </lineage>
</organism>
<gene>
    <name evidence="6" type="ORF">DDV21_009090</name>
    <name evidence="7" type="ORF">DDV22_09565</name>
    <name evidence="8" type="ORF">DDV23_09480</name>
</gene>
<dbReference type="Pfam" id="PF00270">
    <property type="entry name" value="DEAD"/>
    <property type="match status" value="1"/>
</dbReference>
<dbReference type="Proteomes" id="UP000264056">
    <property type="component" value="Unassembled WGS sequence"/>
</dbReference>
<dbReference type="Proteomes" id="UP000246115">
    <property type="component" value="Chromosome"/>
</dbReference>
<dbReference type="Gene3D" id="3.40.50.300">
    <property type="entry name" value="P-loop containing nucleotide triphosphate hydrolases"/>
    <property type="match status" value="2"/>
</dbReference>